<keyword evidence="5" id="KW-0812">Transmembrane</keyword>
<evidence type="ECO:0000256" key="2">
    <source>
        <dbReference type="ARBA" id="ARBA00022771"/>
    </source>
</evidence>
<dbReference type="EMBL" id="CAJPDR010001172">
    <property type="protein sequence ID" value="CAF9943682.1"/>
    <property type="molecule type" value="Genomic_DNA"/>
</dbReference>
<keyword evidence="8" id="KW-1185">Reference proteome</keyword>
<comment type="caution">
    <text evidence="7">The sequence shown here is derived from an EMBL/GenBank/DDBJ whole genome shotgun (WGS) entry which is preliminary data.</text>
</comment>
<evidence type="ECO:0000259" key="6">
    <source>
        <dbReference type="PROSITE" id="PS50089"/>
    </source>
</evidence>
<keyword evidence="5" id="KW-0472">Membrane</keyword>
<dbReference type="PANTHER" id="PTHR45798:SF97">
    <property type="entry name" value="ALCOHOL-SENSITIVE RING FINGER PROTEIN 1"/>
    <property type="match status" value="1"/>
</dbReference>
<dbReference type="PANTHER" id="PTHR45798">
    <property type="entry name" value="RING-H2 FINGER PROTEIN ATL61-RELATED-RELATED"/>
    <property type="match status" value="1"/>
</dbReference>
<evidence type="ECO:0000256" key="4">
    <source>
        <dbReference type="PROSITE-ProRule" id="PRU00175"/>
    </source>
</evidence>
<keyword evidence="2 4" id="KW-0863">Zinc-finger</keyword>
<keyword evidence="3" id="KW-0862">Zinc</keyword>
<evidence type="ECO:0000313" key="7">
    <source>
        <dbReference type="EMBL" id="CAF9943682.1"/>
    </source>
</evidence>
<dbReference type="Proteomes" id="UP000664203">
    <property type="component" value="Unassembled WGS sequence"/>
</dbReference>
<evidence type="ECO:0000256" key="1">
    <source>
        <dbReference type="ARBA" id="ARBA00022723"/>
    </source>
</evidence>
<dbReference type="InterPro" id="IPR013083">
    <property type="entry name" value="Znf_RING/FYVE/PHD"/>
</dbReference>
<sequence>MDNSVNNADGAVATGPVSESTIAAVVSSIVGFFIFIALIVVIGYFSSLRRPGTTTQMTQTDPGRLRENVKTKGLNRAVLEAMPVSMFAGTKIGEEGKKGNTELGASLTQIKSMGLTEEDVNIKLQGTEPNACSYVEQYHEVSFQMKDPLIAVPEPAHGSHLAEPLPQKFPQVRRATTAGVTCLICVDDFVDGDQIRTLPCGHDFHPACIDPWLLDRSTACPSCRVNFLPLDSFEISNELPFAMNNANNV</sequence>
<accession>A0A8H3PKV4</accession>
<dbReference type="SMART" id="SM00184">
    <property type="entry name" value="RING"/>
    <property type="match status" value="1"/>
</dbReference>
<dbReference type="Gene3D" id="3.30.40.10">
    <property type="entry name" value="Zinc/RING finger domain, C3HC4 (zinc finger)"/>
    <property type="match status" value="1"/>
</dbReference>
<dbReference type="AlphaFoldDB" id="A0A8H3PKV4"/>
<proteinExistence type="predicted"/>
<organism evidence="7 8">
    <name type="scientific">Alectoria fallacina</name>
    <dbReference type="NCBI Taxonomy" id="1903189"/>
    <lineage>
        <taxon>Eukaryota</taxon>
        <taxon>Fungi</taxon>
        <taxon>Dikarya</taxon>
        <taxon>Ascomycota</taxon>
        <taxon>Pezizomycotina</taxon>
        <taxon>Lecanoromycetes</taxon>
        <taxon>OSLEUM clade</taxon>
        <taxon>Lecanoromycetidae</taxon>
        <taxon>Lecanorales</taxon>
        <taxon>Lecanorineae</taxon>
        <taxon>Parmeliaceae</taxon>
        <taxon>Alectoria</taxon>
    </lineage>
</organism>
<dbReference type="InterPro" id="IPR052788">
    <property type="entry name" value="RING-type_E3_ligase_ATL"/>
</dbReference>
<dbReference type="CDD" id="cd16454">
    <property type="entry name" value="RING-H2_PA-TM-RING"/>
    <property type="match status" value="1"/>
</dbReference>
<evidence type="ECO:0000256" key="5">
    <source>
        <dbReference type="SAM" id="Phobius"/>
    </source>
</evidence>
<name>A0A8H3PKV4_9LECA</name>
<evidence type="ECO:0000313" key="8">
    <source>
        <dbReference type="Proteomes" id="UP000664203"/>
    </source>
</evidence>
<dbReference type="Pfam" id="PF13639">
    <property type="entry name" value="zf-RING_2"/>
    <property type="match status" value="1"/>
</dbReference>
<dbReference type="GO" id="GO:0008270">
    <property type="term" value="F:zinc ion binding"/>
    <property type="evidence" value="ECO:0007669"/>
    <property type="project" value="UniProtKB-KW"/>
</dbReference>
<dbReference type="OrthoDB" id="8062037at2759"/>
<feature type="domain" description="RING-type" evidence="6">
    <location>
        <begin position="182"/>
        <end position="224"/>
    </location>
</feature>
<keyword evidence="1" id="KW-0479">Metal-binding</keyword>
<gene>
    <name evidence="7" type="ORF">ALECFALPRED_000952</name>
</gene>
<reference evidence="7" key="1">
    <citation type="submission" date="2021-03" db="EMBL/GenBank/DDBJ databases">
        <authorList>
            <person name="Tagirdzhanova G."/>
        </authorList>
    </citation>
    <scope>NUCLEOTIDE SEQUENCE</scope>
</reference>
<feature type="transmembrane region" description="Helical" evidence="5">
    <location>
        <begin position="20"/>
        <end position="45"/>
    </location>
</feature>
<protein>
    <recommendedName>
        <fullName evidence="6">RING-type domain-containing protein</fullName>
    </recommendedName>
</protein>
<dbReference type="PROSITE" id="PS50089">
    <property type="entry name" value="ZF_RING_2"/>
    <property type="match status" value="1"/>
</dbReference>
<dbReference type="InterPro" id="IPR001841">
    <property type="entry name" value="Znf_RING"/>
</dbReference>
<evidence type="ECO:0000256" key="3">
    <source>
        <dbReference type="ARBA" id="ARBA00022833"/>
    </source>
</evidence>
<dbReference type="SUPFAM" id="SSF57850">
    <property type="entry name" value="RING/U-box"/>
    <property type="match status" value="1"/>
</dbReference>
<keyword evidence="5" id="KW-1133">Transmembrane helix</keyword>